<proteinExistence type="predicted"/>
<organism evidence="1 2">
    <name type="scientific">Parafrankia colletiae</name>
    <dbReference type="NCBI Taxonomy" id="573497"/>
    <lineage>
        <taxon>Bacteria</taxon>
        <taxon>Bacillati</taxon>
        <taxon>Actinomycetota</taxon>
        <taxon>Actinomycetes</taxon>
        <taxon>Frankiales</taxon>
        <taxon>Frankiaceae</taxon>
        <taxon>Parafrankia</taxon>
    </lineage>
</organism>
<name>A0A1S1QJW2_9ACTN</name>
<dbReference type="EMBL" id="MBLM01000128">
    <property type="protein sequence ID" value="OHV34250.1"/>
    <property type="molecule type" value="Genomic_DNA"/>
</dbReference>
<comment type="caution">
    <text evidence="1">The sequence shown here is derived from an EMBL/GenBank/DDBJ whole genome shotgun (WGS) entry which is preliminary data.</text>
</comment>
<dbReference type="Gene3D" id="3.30.70.100">
    <property type="match status" value="1"/>
</dbReference>
<dbReference type="InterPro" id="IPR011008">
    <property type="entry name" value="Dimeric_a/b-barrel"/>
</dbReference>
<gene>
    <name evidence="1" type="ORF">CC117_21700</name>
</gene>
<dbReference type="SUPFAM" id="SSF54909">
    <property type="entry name" value="Dimeric alpha+beta barrel"/>
    <property type="match status" value="1"/>
</dbReference>
<dbReference type="OrthoDB" id="3481501at2"/>
<sequence length="110" mass="12597">MPRGVLIAQSSPVSAELEEEYNRWYDEDHIPGILQVPGFLAARRYHVREAGHLQVPPGSFRYLTIYEIETDDVDAMLRELRARSADGRVPRSRTVAMQPPPTLTFYELRG</sequence>
<reference evidence="2" key="1">
    <citation type="submission" date="2016-07" db="EMBL/GenBank/DDBJ databases">
        <title>Sequence Frankia sp. strain CcI1.17.</title>
        <authorList>
            <person name="Ghodhbane-Gtari F."/>
            <person name="Swanson E."/>
            <person name="Gueddou A."/>
            <person name="Morris K."/>
            <person name="Hezbri K."/>
            <person name="Ktari A."/>
            <person name="Nouioui I."/>
            <person name="Abebe-Akele F."/>
            <person name="Simpson S."/>
            <person name="Thomas K."/>
            <person name="Gtari M."/>
            <person name="Tisa L.S."/>
            <person name="Hurst S."/>
        </authorList>
    </citation>
    <scope>NUCLEOTIDE SEQUENCE [LARGE SCALE GENOMIC DNA]</scope>
    <source>
        <strain evidence="2">Cc1.17</strain>
    </source>
</reference>
<evidence type="ECO:0000313" key="2">
    <source>
        <dbReference type="Proteomes" id="UP000179627"/>
    </source>
</evidence>
<protein>
    <submittedName>
        <fullName evidence="1">Uncharacterized protein</fullName>
    </submittedName>
</protein>
<dbReference type="Proteomes" id="UP000179627">
    <property type="component" value="Unassembled WGS sequence"/>
</dbReference>
<dbReference type="RefSeq" id="WP_071086377.1">
    <property type="nucleotide sequence ID" value="NZ_MBLM01000128.1"/>
</dbReference>
<keyword evidence="2" id="KW-1185">Reference proteome</keyword>
<accession>A0A1S1QJW2</accession>
<evidence type="ECO:0000313" key="1">
    <source>
        <dbReference type="EMBL" id="OHV34250.1"/>
    </source>
</evidence>
<dbReference type="AlphaFoldDB" id="A0A1S1QJW2"/>